<feature type="coiled-coil region" evidence="1">
    <location>
        <begin position="91"/>
        <end position="118"/>
    </location>
</feature>
<sequence length="325" mass="36395">MTGWMLLIVLLLLGGVLSTLGDLLGTRIGKARLSIFKLRPRRTAVLITILTGSFISAISLSLMILVSRELRVGLFQLDDIQARLKESRQALVPLKQQREALELKIKKAETELVKLGKDLFAFRKGEVVITSGESLATVMIKLQKDSNVKEEIENILRKANFNAFIKVSPGEKPNRRIVLVRRDHIARLEEIISDKKEWIVNIRSAGNILLGESYVYAFPEVLLNKNIVRKGEVIASINIRNYKISKNSLEKQIKILLASTLAEVKRRGSLVSEIQVDSESIRNLLAQLDSQEKGIIKLEAISQVNSDTAQRVLVVLNATRISNNT</sequence>
<keyword evidence="2" id="KW-0812">Transmembrane</keyword>
<dbReference type="PATRIC" id="fig|167539.5.peg.285"/>
<dbReference type="EnsemblBacteria" id="AAP99324">
    <property type="protein sequence ID" value="AAP99324"/>
    <property type="gene ID" value="Pro_0278"/>
</dbReference>
<dbReference type="InterPro" id="IPR021435">
    <property type="entry name" value="DUF3084"/>
</dbReference>
<evidence type="ECO:0000313" key="4">
    <source>
        <dbReference type="Proteomes" id="UP000001420"/>
    </source>
</evidence>
<evidence type="ECO:0000256" key="2">
    <source>
        <dbReference type="SAM" id="Phobius"/>
    </source>
</evidence>
<keyword evidence="2" id="KW-0472">Membrane</keyword>
<reference evidence="3 4" key="1">
    <citation type="journal article" date="2003" name="Proc. Natl. Acad. Sci. U.S.A.">
        <title>Genome sequence of the cyanobacterium Prochlorococcus marinus SS120, a nearly minimal oxyphototrophic genome.</title>
        <authorList>
            <person name="Dufresne A."/>
            <person name="Salanoubat M."/>
            <person name="Partensky F."/>
            <person name="Artiguenave F."/>
            <person name="Axmann I.M."/>
            <person name="Barbe V."/>
            <person name="Duprat S."/>
            <person name="Galperin M.Y."/>
            <person name="Koonin E.V."/>
            <person name="Le Gall F."/>
            <person name="Makarova K.S."/>
            <person name="Ostrowski M."/>
            <person name="Oztas S."/>
            <person name="Robert C."/>
            <person name="Rogozin I.B."/>
            <person name="Scanlan D.J."/>
            <person name="Tandeau de Marsac N."/>
            <person name="Weissenbach J."/>
            <person name="Wincker P."/>
            <person name="Wolf Y.I."/>
            <person name="Hess W.R."/>
        </authorList>
    </citation>
    <scope>NUCLEOTIDE SEQUENCE [LARGE SCALE GENOMIC DNA]</scope>
    <source>
        <strain evidence="4">SARG / CCMP1375 / SS120</strain>
    </source>
</reference>
<dbReference type="Proteomes" id="UP000001420">
    <property type="component" value="Chromosome"/>
</dbReference>
<dbReference type="HOGENOM" id="CLU_033222_0_0_3"/>
<name>Q7VDU0_PROMA</name>
<evidence type="ECO:0000256" key="1">
    <source>
        <dbReference type="SAM" id="Coils"/>
    </source>
</evidence>
<dbReference type="RefSeq" id="WP_011124433.1">
    <property type="nucleotide sequence ID" value="NC_005042.1"/>
</dbReference>
<proteinExistence type="predicted"/>
<keyword evidence="4" id="KW-1185">Reference proteome</keyword>
<protein>
    <submittedName>
        <fullName evidence="3">Uncharacterized conserved membrane protein</fullName>
    </submittedName>
</protein>
<evidence type="ECO:0000313" key="3">
    <source>
        <dbReference type="EMBL" id="AAP99324.1"/>
    </source>
</evidence>
<dbReference type="KEGG" id="pma:Pro_0278"/>
<organism evidence="3 4">
    <name type="scientific">Prochlorococcus marinus (strain SARG / CCMP1375 / SS120)</name>
    <dbReference type="NCBI Taxonomy" id="167539"/>
    <lineage>
        <taxon>Bacteria</taxon>
        <taxon>Bacillati</taxon>
        <taxon>Cyanobacteriota</taxon>
        <taxon>Cyanophyceae</taxon>
        <taxon>Synechococcales</taxon>
        <taxon>Prochlorococcaceae</taxon>
        <taxon>Prochlorococcus</taxon>
    </lineage>
</organism>
<keyword evidence="2" id="KW-1133">Transmembrane helix</keyword>
<dbReference type="AlphaFoldDB" id="Q7VDU0"/>
<dbReference type="STRING" id="167539.Pro_0278"/>
<keyword evidence="1" id="KW-0175">Coiled coil</keyword>
<feature type="transmembrane region" description="Helical" evidence="2">
    <location>
        <begin position="45"/>
        <end position="66"/>
    </location>
</feature>
<dbReference type="Pfam" id="PF11283">
    <property type="entry name" value="DUF3084"/>
    <property type="match status" value="1"/>
</dbReference>
<gene>
    <name evidence="3" type="ordered locus">Pro_0278</name>
</gene>
<dbReference type="eggNOG" id="COG4372">
    <property type="taxonomic scope" value="Bacteria"/>
</dbReference>
<dbReference type="OrthoDB" id="9812848at2"/>
<dbReference type="EMBL" id="AE017126">
    <property type="protein sequence ID" value="AAP99324.1"/>
    <property type="molecule type" value="Genomic_DNA"/>
</dbReference>
<accession>Q7VDU0</accession>